<sequence>MACPRRAAEHTPVHRRASPWALPLLHFGGGVNDYKPAAEEKNSKVETASTHLQVLAMLIFVAGREQEVLAAG</sequence>
<proteinExistence type="predicted"/>
<organism evidence="1 2">
    <name type="scientific">Pleurodeles waltl</name>
    <name type="common">Iberian ribbed newt</name>
    <dbReference type="NCBI Taxonomy" id="8319"/>
    <lineage>
        <taxon>Eukaryota</taxon>
        <taxon>Metazoa</taxon>
        <taxon>Chordata</taxon>
        <taxon>Craniata</taxon>
        <taxon>Vertebrata</taxon>
        <taxon>Euteleostomi</taxon>
        <taxon>Amphibia</taxon>
        <taxon>Batrachia</taxon>
        <taxon>Caudata</taxon>
        <taxon>Salamandroidea</taxon>
        <taxon>Salamandridae</taxon>
        <taxon>Pleurodelinae</taxon>
        <taxon>Pleurodeles</taxon>
    </lineage>
</organism>
<accession>A0AAV7NNG8</accession>
<dbReference type="Proteomes" id="UP001066276">
    <property type="component" value="Chromosome 8"/>
</dbReference>
<protein>
    <submittedName>
        <fullName evidence="1">Uncharacterized protein</fullName>
    </submittedName>
</protein>
<gene>
    <name evidence="1" type="ORF">NDU88_005803</name>
</gene>
<comment type="caution">
    <text evidence="1">The sequence shown here is derived from an EMBL/GenBank/DDBJ whole genome shotgun (WGS) entry which is preliminary data.</text>
</comment>
<dbReference type="AlphaFoldDB" id="A0AAV7NNG8"/>
<name>A0AAV7NNG8_PLEWA</name>
<keyword evidence="2" id="KW-1185">Reference proteome</keyword>
<reference evidence="1" key="1">
    <citation type="journal article" date="2022" name="bioRxiv">
        <title>Sequencing and chromosome-scale assembly of the giantPleurodeles waltlgenome.</title>
        <authorList>
            <person name="Brown T."/>
            <person name="Elewa A."/>
            <person name="Iarovenko S."/>
            <person name="Subramanian E."/>
            <person name="Araus A.J."/>
            <person name="Petzold A."/>
            <person name="Susuki M."/>
            <person name="Suzuki K.-i.T."/>
            <person name="Hayashi T."/>
            <person name="Toyoda A."/>
            <person name="Oliveira C."/>
            <person name="Osipova E."/>
            <person name="Leigh N.D."/>
            <person name="Simon A."/>
            <person name="Yun M.H."/>
        </authorList>
    </citation>
    <scope>NUCLEOTIDE SEQUENCE</scope>
    <source>
        <strain evidence="1">20211129_DDA</strain>
        <tissue evidence="1">Liver</tissue>
    </source>
</reference>
<evidence type="ECO:0000313" key="2">
    <source>
        <dbReference type="Proteomes" id="UP001066276"/>
    </source>
</evidence>
<dbReference type="EMBL" id="JANPWB010000012">
    <property type="protein sequence ID" value="KAJ1117606.1"/>
    <property type="molecule type" value="Genomic_DNA"/>
</dbReference>
<evidence type="ECO:0000313" key="1">
    <source>
        <dbReference type="EMBL" id="KAJ1117606.1"/>
    </source>
</evidence>